<organism evidence="2 3">
    <name type="scientific">Adineta ricciae</name>
    <name type="common">Rotifer</name>
    <dbReference type="NCBI Taxonomy" id="249248"/>
    <lineage>
        <taxon>Eukaryota</taxon>
        <taxon>Metazoa</taxon>
        <taxon>Spiralia</taxon>
        <taxon>Gnathifera</taxon>
        <taxon>Rotifera</taxon>
        <taxon>Eurotatoria</taxon>
        <taxon>Bdelloidea</taxon>
        <taxon>Adinetida</taxon>
        <taxon>Adinetidae</taxon>
        <taxon>Adineta</taxon>
    </lineage>
</organism>
<keyword evidence="3" id="KW-1185">Reference proteome</keyword>
<proteinExistence type="predicted"/>
<dbReference type="EMBL" id="CAJNOR010000364">
    <property type="protein sequence ID" value="CAF0892082.1"/>
    <property type="molecule type" value="Genomic_DNA"/>
</dbReference>
<comment type="caution">
    <text evidence="2">The sequence shown here is derived from an EMBL/GenBank/DDBJ whole genome shotgun (WGS) entry which is preliminary data.</text>
</comment>
<sequence>MQYDKPPVQIVMVNATQVPLATDREVQRIRKKLLIIFGIFLGVAIFFLVLSVLTAASATTPTVATSSTSTTVIENAKPVNYILQIVEAALITLLYGFAYYVTYAYHPTGLRVIAWLNIICAVVLCLTFITFLIVFIVAMSYVDGSEKGKKMTAFGGVLMTLLGVFCIIDVLLQKIVAKLCFKLARLINDKKKIPFSKA</sequence>
<evidence type="ECO:0000313" key="3">
    <source>
        <dbReference type="Proteomes" id="UP000663828"/>
    </source>
</evidence>
<keyword evidence="1" id="KW-1133">Transmembrane helix</keyword>
<keyword evidence="1" id="KW-0472">Membrane</keyword>
<accession>A0A813YZV3</accession>
<feature type="transmembrane region" description="Helical" evidence="1">
    <location>
        <begin position="33"/>
        <end position="59"/>
    </location>
</feature>
<reference evidence="2" key="1">
    <citation type="submission" date="2021-02" db="EMBL/GenBank/DDBJ databases">
        <authorList>
            <person name="Nowell W R."/>
        </authorList>
    </citation>
    <scope>NUCLEOTIDE SEQUENCE</scope>
</reference>
<evidence type="ECO:0000256" key="1">
    <source>
        <dbReference type="SAM" id="Phobius"/>
    </source>
</evidence>
<name>A0A813YZV3_ADIRI</name>
<feature type="transmembrane region" description="Helical" evidence="1">
    <location>
        <begin position="79"/>
        <end position="101"/>
    </location>
</feature>
<protein>
    <submittedName>
        <fullName evidence="2">Uncharacterized protein</fullName>
    </submittedName>
</protein>
<dbReference type="Proteomes" id="UP000663828">
    <property type="component" value="Unassembled WGS sequence"/>
</dbReference>
<dbReference type="AlphaFoldDB" id="A0A813YZV3"/>
<feature type="transmembrane region" description="Helical" evidence="1">
    <location>
        <begin position="113"/>
        <end position="141"/>
    </location>
</feature>
<gene>
    <name evidence="2" type="ORF">XAT740_LOCUS7566</name>
</gene>
<keyword evidence="1" id="KW-0812">Transmembrane</keyword>
<feature type="transmembrane region" description="Helical" evidence="1">
    <location>
        <begin position="153"/>
        <end position="172"/>
    </location>
</feature>
<evidence type="ECO:0000313" key="2">
    <source>
        <dbReference type="EMBL" id="CAF0892082.1"/>
    </source>
</evidence>